<dbReference type="GO" id="GO:0004029">
    <property type="term" value="F:aldehyde dehydrogenase (NAD+) activity"/>
    <property type="evidence" value="ECO:0007669"/>
    <property type="project" value="TreeGrafter"/>
</dbReference>
<protein>
    <recommendedName>
        <fullName evidence="1">NAD-dependent epimerase/dehydratase domain-containing protein</fullName>
    </recommendedName>
</protein>
<dbReference type="Pfam" id="PF01370">
    <property type="entry name" value="Epimerase"/>
    <property type="match status" value="1"/>
</dbReference>
<accession>A0A2P7AUG3</accession>
<evidence type="ECO:0000313" key="2">
    <source>
        <dbReference type="EMBL" id="PSH57869.1"/>
    </source>
</evidence>
<gene>
    <name evidence="2" type="ORF">CU100_09245</name>
</gene>
<comment type="caution">
    <text evidence="2">The sequence shown here is derived from an EMBL/GenBank/DDBJ whole genome shotgun (WGS) entry which is preliminary data.</text>
</comment>
<dbReference type="InterPro" id="IPR001509">
    <property type="entry name" value="Epimerase_deHydtase"/>
</dbReference>
<dbReference type="Proteomes" id="UP000241158">
    <property type="component" value="Unassembled WGS sequence"/>
</dbReference>
<feature type="domain" description="NAD-dependent epimerase/dehydratase" evidence="1">
    <location>
        <begin position="21"/>
        <end position="240"/>
    </location>
</feature>
<reference evidence="3" key="1">
    <citation type="submission" date="2017-11" db="EMBL/GenBank/DDBJ databases">
        <authorList>
            <person name="Kuznetsova I."/>
            <person name="Sazanova A."/>
            <person name="Chirak E."/>
            <person name="Safronova V."/>
            <person name="Willems A."/>
        </authorList>
    </citation>
    <scope>NUCLEOTIDE SEQUENCE [LARGE SCALE GENOMIC DNA]</scope>
    <source>
        <strain evidence="3">PEPV15</strain>
    </source>
</reference>
<evidence type="ECO:0000313" key="3">
    <source>
        <dbReference type="Proteomes" id="UP000241158"/>
    </source>
</evidence>
<dbReference type="InterPro" id="IPR036291">
    <property type="entry name" value="NAD(P)-bd_dom_sf"/>
</dbReference>
<organism evidence="2 3">
    <name type="scientific">Phyllobacterium endophyticum</name>
    <dbReference type="NCBI Taxonomy" id="1149773"/>
    <lineage>
        <taxon>Bacteria</taxon>
        <taxon>Pseudomonadati</taxon>
        <taxon>Pseudomonadota</taxon>
        <taxon>Alphaproteobacteria</taxon>
        <taxon>Hyphomicrobiales</taxon>
        <taxon>Phyllobacteriaceae</taxon>
        <taxon>Phyllobacterium</taxon>
    </lineage>
</organism>
<dbReference type="SUPFAM" id="SSF51735">
    <property type="entry name" value="NAD(P)-binding Rossmann-fold domains"/>
    <property type="match status" value="1"/>
</dbReference>
<name>A0A2P7AUG3_9HYPH</name>
<dbReference type="GO" id="GO:0005737">
    <property type="term" value="C:cytoplasm"/>
    <property type="evidence" value="ECO:0007669"/>
    <property type="project" value="TreeGrafter"/>
</dbReference>
<dbReference type="Gene3D" id="3.40.50.720">
    <property type="entry name" value="NAD(P)-binding Rossmann-like Domain"/>
    <property type="match status" value="1"/>
</dbReference>
<dbReference type="OrthoDB" id="9814124at2"/>
<evidence type="ECO:0000259" key="1">
    <source>
        <dbReference type="Pfam" id="PF01370"/>
    </source>
</evidence>
<keyword evidence="3" id="KW-1185">Reference proteome</keyword>
<dbReference type="InterPro" id="IPR051783">
    <property type="entry name" value="NAD(P)-dependent_oxidoreduct"/>
</dbReference>
<proteinExistence type="predicted"/>
<dbReference type="EMBL" id="PGGN01000002">
    <property type="protein sequence ID" value="PSH57869.1"/>
    <property type="molecule type" value="Genomic_DNA"/>
</dbReference>
<dbReference type="PANTHER" id="PTHR48079">
    <property type="entry name" value="PROTEIN YEEZ"/>
    <property type="match status" value="1"/>
</dbReference>
<sequence length="322" mass="35138">MNKQVVQNFGHETSLLRRKNVLVTGASGFIGSELIRQLETSGYRVTQASRNTRPGRLPVLQLPSFDDPLTAFEDLLEDVDHVVHLAAIHHASASVSAEEYHAANCMLTARLAQAADKMISGKLVFTSSIRAQCGGVFDGVICENDPPHPTDDYGRAKLAAEAEIAAAMPRRNYTILRPVLVYGPAATGNLAKLARLAALPVPLPLKSLPGRRSLLDRAALCAAIIHCLQEPKTDGEVFIVADQRSLTLGEMISAMRRGMGHRPMLFSLPDHVLDLVAQITAQNDRKQRLYRDLVASSSKLQSTGWVAVEDPIRQIESLQRGK</sequence>
<dbReference type="PANTHER" id="PTHR48079:SF6">
    <property type="entry name" value="NAD(P)-BINDING DOMAIN-CONTAINING PROTEIN-RELATED"/>
    <property type="match status" value="1"/>
</dbReference>
<dbReference type="RefSeq" id="WP_106716309.1">
    <property type="nucleotide sequence ID" value="NZ_JACHXT010000001.1"/>
</dbReference>
<dbReference type="AlphaFoldDB" id="A0A2P7AUG3"/>